<protein>
    <submittedName>
        <fullName evidence="1">Uncharacterized protein</fullName>
    </submittedName>
</protein>
<name>A0AA38FQV3_TAXCH</name>
<dbReference type="Proteomes" id="UP000824469">
    <property type="component" value="Unassembled WGS sequence"/>
</dbReference>
<organism evidence="1 2">
    <name type="scientific">Taxus chinensis</name>
    <name type="common">Chinese yew</name>
    <name type="synonym">Taxus wallichiana var. chinensis</name>
    <dbReference type="NCBI Taxonomy" id="29808"/>
    <lineage>
        <taxon>Eukaryota</taxon>
        <taxon>Viridiplantae</taxon>
        <taxon>Streptophyta</taxon>
        <taxon>Embryophyta</taxon>
        <taxon>Tracheophyta</taxon>
        <taxon>Spermatophyta</taxon>
        <taxon>Pinopsida</taxon>
        <taxon>Pinidae</taxon>
        <taxon>Conifers II</taxon>
        <taxon>Cupressales</taxon>
        <taxon>Taxaceae</taxon>
        <taxon>Taxus</taxon>
    </lineage>
</organism>
<proteinExistence type="predicted"/>
<feature type="non-terminal residue" evidence="1">
    <location>
        <position position="52"/>
    </location>
</feature>
<reference evidence="1 2" key="1">
    <citation type="journal article" date="2021" name="Nat. Plants">
        <title>The Taxus genome provides insights into paclitaxel biosynthesis.</title>
        <authorList>
            <person name="Xiong X."/>
            <person name="Gou J."/>
            <person name="Liao Q."/>
            <person name="Li Y."/>
            <person name="Zhou Q."/>
            <person name="Bi G."/>
            <person name="Li C."/>
            <person name="Du R."/>
            <person name="Wang X."/>
            <person name="Sun T."/>
            <person name="Guo L."/>
            <person name="Liang H."/>
            <person name="Lu P."/>
            <person name="Wu Y."/>
            <person name="Zhang Z."/>
            <person name="Ro D.K."/>
            <person name="Shang Y."/>
            <person name="Huang S."/>
            <person name="Yan J."/>
        </authorList>
    </citation>
    <scope>NUCLEOTIDE SEQUENCE [LARGE SCALE GENOMIC DNA]</scope>
    <source>
        <strain evidence="1">Ta-2019</strain>
    </source>
</reference>
<keyword evidence="2" id="KW-1185">Reference proteome</keyword>
<evidence type="ECO:0000313" key="1">
    <source>
        <dbReference type="EMBL" id="KAH9308531.1"/>
    </source>
</evidence>
<sequence length="52" mass="6017">LPKEDSSFENKVKRFFINAQSLEVGFLLRGVQPRNIVEAKRMAIEIDENLIL</sequence>
<dbReference type="AlphaFoldDB" id="A0AA38FQV3"/>
<dbReference type="EMBL" id="JAHRHJ020000007">
    <property type="protein sequence ID" value="KAH9308531.1"/>
    <property type="molecule type" value="Genomic_DNA"/>
</dbReference>
<comment type="caution">
    <text evidence="1">The sequence shown here is derived from an EMBL/GenBank/DDBJ whole genome shotgun (WGS) entry which is preliminary data.</text>
</comment>
<gene>
    <name evidence="1" type="ORF">KI387_036442</name>
</gene>
<accession>A0AA38FQV3</accession>
<feature type="non-terminal residue" evidence="1">
    <location>
        <position position="1"/>
    </location>
</feature>
<evidence type="ECO:0000313" key="2">
    <source>
        <dbReference type="Proteomes" id="UP000824469"/>
    </source>
</evidence>